<dbReference type="Proteomes" id="UP000256708">
    <property type="component" value="Unassembled WGS sequence"/>
</dbReference>
<dbReference type="Pfam" id="PF13302">
    <property type="entry name" value="Acetyltransf_3"/>
    <property type="match status" value="1"/>
</dbReference>
<dbReference type="SUPFAM" id="SSF55729">
    <property type="entry name" value="Acyl-CoA N-acyltransferases (Nat)"/>
    <property type="match status" value="1"/>
</dbReference>
<dbReference type="EMBL" id="QRGR01000008">
    <property type="protein sequence ID" value="RDV15624.1"/>
    <property type="molecule type" value="Genomic_DNA"/>
</dbReference>
<keyword evidence="3" id="KW-1185">Reference proteome</keyword>
<dbReference type="PROSITE" id="PS51186">
    <property type="entry name" value="GNAT"/>
    <property type="match status" value="1"/>
</dbReference>
<evidence type="ECO:0000313" key="2">
    <source>
        <dbReference type="EMBL" id="RDV15624.1"/>
    </source>
</evidence>
<dbReference type="RefSeq" id="WP_115565219.1">
    <property type="nucleotide sequence ID" value="NZ_QRGR01000008.1"/>
</dbReference>
<reference evidence="3" key="1">
    <citation type="submission" date="2018-08" db="EMBL/GenBank/DDBJ databases">
        <authorList>
            <person name="Liu Z.-W."/>
            <person name="Du Z.-J."/>
        </authorList>
    </citation>
    <scope>NUCLEOTIDE SEQUENCE [LARGE SCALE GENOMIC DNA]</scope>
    <source>
        <strain evidence="3">H4X</strain>
    </source>
</reference>
<evidence type="ECO:0000259" key="1">
    <source>
        <dbReference type="PROSITE" id="PS51186"/>
    </source>
</evidence>
<accession>A0A3D8LEC1</accession>
<dbReference type="PANTHER" id="PTHR43792">
    <property type="entry name" value="GNAT FAMILY, PUTATIVE (AFU_ORTHOLOGUE AFUA_3G00765)-RELATED-RELATED"/>
    <property type="match status" value="1"/>
</dbReference>
<organism evidence="2 3">
    <name type="scientific">Pontibacter diazotrophicus</name>
    <dbReference type="NCBI Taxonomy" id="1400979"/>
    <lineage>
        <taxon>Bacteria</taxon>
        <taxon>Pseudomonadati</taxon>
        <taxon>Bacteroidota</taxon>
        <taxon>Cytophagia</taxon>
        <taxon>Cytophagales</taxon>
        <taxon>Hymenobacteraceae</taxon>
        <taxon>Pontibacter</taxon>
    </lineage>
</organism>
<dbReference type="InterPro" id="IPR016181">
    <property type="entry name" value="Acyl_CoA_acyltransferase"/>
</dbReference>
<keyword evidence="2" id="KW-0808">Transferase</keyword>
<dbReference type="AlphaFoldDB" id="A0A3D8LEC1"/>
<dbReference type="OrthoDB" id="9811523at2"/>
<dbReference type="InterPro" id="IPR000182">
    <property type="entry name" value="GNAT_dom"/>
</dbReference>
<evidence type="ECO:0000313" key="3">
    <source>
        <dbReference type="Proteomes" id="UP000256708"/>
    </source>
</evidence>
<dbReference type="GO" id="GO:0016747">
    <property type="term" value="F:acyltransferase activity, transferring groups other than amino-acyl groups"/>
    <property type="evidence" value="ECO:0007669"/>
    <property type="project" value="InterPro"/>
</dbReference>
<proteinExistence type="predicted"/>
<dbReference type="InterPro" id="IPR051531">
    <property type="entry name" value="N-acetyltransferase"/>
</dbReference>
<gene>
    <name evidence="2" type="ORF">DXT99_09070</name>
</gene>
<name>A0A3D8LEC1_9BACT</name>
<protein>
    <submittedName>
        <fullName evidence="2">N-acetyltransferase</fullName>
    </submittedName>
</protein>
<comment type="caution">
    <text evidence="2">The sequence shown here is derived from an EMBL/GenBank/DDBJ whole genome shotgun (WGS) entry which is preliminary data.</text>
</comment>
<dbReference type="PANTHER" id="PTHR43792:SF13">
    <property type="entry name" value="ACETYLTRANSFERASE"/>
    <property type="match status" value="1"/>
</dbReference>
<sequence length="180" mass="20016">MSAATIYTDRLILIPFTLATTRFLLAGDTSILNEIGLQITANWPDQEAIETLPKILRNLELVQEPTGFESWMIVLKSKKTVIGDAGFKGRPNAEGEVDIGYAIIEQEHKKGYGMEAAKALTDWAFQQPEVRAVTAKCLISNTASARILEKLGLQKTNRDDEMIHWSVIKPNQHKLVAPTI</sequence>
<feature type="domain" description="N-acetyltransferase" evidence="1">
    <location>
        <begin position="27"/>
        <end position="172"/>
    </location>
</feature>
<dbReference type="Gene3D" id="3.40.630.30">
    <property type="match status" value="1"/>
</dbReference>